<feature type="domain" description="GST N-terminal" evidence="1">
    <location>
        <begin position="1"/>
        <end position="59"/>
    </location>
</feature>
<organism evidence="2 3">
    <name type="scientific">Streptococcus canis FSL Z3-227</name>
    <dbReference type="NCBI Taxonomy" id="482234"/>
    <lineage>
        <taxon>Bacteria</taxon>
        <taxon>Bacillati</taxon>
        <taxon>Bacillota</taxon>
        <taxon>Bacilli</taxon>
        <taxon>Lactobacillales</taxon>
        <taxon>Streptococcaceae</taxon>
        <taxon>Streptococcus</taxon>
    </lineage>
</organism>
<sequence>MDLFRIAISKGDQFDSDFVAINPNSKIPALLDLTAEESIRVFKSANSLLYLADKYGKLIPQTLKEHARILTGCFDKQGLLPY</sequence>
<reference evidence="2 3" key="1">
    <citation type="journal article" date="2012" name="PLoS ONE">
        <title>Gene Repertoire Evolution of Streptococcus pyogenes Inferred from Phylogenomic Analysis with Streptococcus canis and Streptococcus dysgalactiae.</title>
        <authorList>
            <person name="Lefebure T."/>
            <person name="Richards V.P."/>
            <person name="Lang P."/>
            <person name="Pavinski-Bitar P."/>
            <person name="Stanhope M.J."/>
        </authorList>
    </citation>
    <scope>NUCLEOTIDE SEQUENCE [LARGE SCALE GENOMIC DNA]</scope>
    <source>
        <strain evidence="2 3">FSL Z3-227</strain>
    </source>
</reference>
<name>A0AAV3FRK0_STRCB</name>
<dbReference type="InterPro" id="IPR036249">
    <property type="entry name" value="Thioredoxin-like_sf"/>
</dbReference>
<proteinExistence type="predicted"/>
<comment type="caution">
    <text evidence="2">The sequence shown here is derived from an EMBL/GenBank/DDBJ whole genome shotgun (WGS) entry which is preliminary data.</text>
</comment>
<dbReference type="Proteomes" id="UP000004423">
    <property type="component" value="Unassembled WGS sequence"/>
</dbReference>
<dbReference type="SUPFAM" id="SSF52833">
    <property type="entry name" value="Thioredoxin-like"/>
    <property type="match status" value="1"/>
</dbReference>
<accession>A0AAV3FRK0</accession>
<dbReference type="Gene3D" id="3.40.30.10">
    <property type="entry name" value="Glutaredoxin"/>
    <property type="match status" value="1"/>
</dbReference>
<dbReference type="PANTHER" id="PTHR44051">
    <property type="entry name" value="GLUTATHIONE S-TRANSFERASE-RELATED"/>
    <property type="match status" value="1"/>
</dbReference>
<evidence type="ECO:0000313" key="2">
    <source>
        <dbReference type="EMBL" id="EIQ81588.1"/>
    </source>
</evidence>
<evidence type="ECO:0000313" key="3">
    <source>
        <dbReference type="Proteomes" id="UP000004423"/>
    </source>
</evidence>
<evidence type="ECO:0000259" key="1">
    <source>
        <dbReference type="PROSITE" id="PS50404"/>
    </source>
</evidence>
<dbReference type="PANTHER" id="PTHR44051:SF22">
    <property type="entry name" value="DISULFIDE-BOND OXIDOREDUCTASE YGHU"/>
    <property type="match status" value="1"/>
</dbReference>
<dbReference type="EMBL" id="AIDX01000001">
    <property type="protein sequence ID" value="EIQ81588.1"/>
    <property type="molecule type" value="Genomic_DNA"/>
</dbReference>
<dbReference type="PROSITE" id="PS50404">
    <property type="entry name" value="GST_NTER"/>
    <property type="match status" value="1"/>
</dbReference>
<gene>
    <name evidence="2" type="ORF">SCAZ3_04180</name>
</gene>
<dbReference type="InterPro" id="IPR004045">
    <property type="entry name" value="Glutathione_S-Trfase_N"/>
</dbReference>
<dbReference type="AlphaFoldDB" id="A0AAV3FRK0"/>
<protein>
    <submittedName>
        <fullName evidence="2">Glutathione S-transferase YghU</fullName>
    </submittedName>
</protein>
<dbReference type="Gene3D" id="1.20.1050.10">
    <property type="match status" value="1"/>
</dbReference>